<comment type="caution">
    <text evidence="1">The sequence shown here is derived from an EMBL/GenBank/DDBJ whole genome shotgun (WGS) entry which is preliminary data.</text>
</comment>
<proteinExistence type="predicted"/>
<name>A0ACB0ZAI7_MELEN</name>
<dbReference type="EMBL" id="CAVMJV010000029">
    <property type="protein sequence ID" value="CAK5075888.1"/>
    <property type="molecule type" value="Genomic_DNA"/>
</dbReference>
<evidence type="ECO:0000313" key="1">
    <source>
        <dbReference type="EMBL" id="CAK5075888.1"/>
    </source>
</evidence>
<accession>A0ACB0ZAI7</accession>
<protein>
    <submittedName>
        <fullName evidence="1">Uncharacterized protein</fullName>
    </submittedName>
</protein>
<organism evidence="1 2">
    <name type="scientific">Meloidogyne enterolobii</name>
    <name type="common">Root-knot nematode worm</name>
    <name type="synonym">Meloidogyne mayaguensis</name>
    <dbReference type="NCBI Taxonomy" id="390850"/>
    <lineage>
        <taxon>Eukaryota</taxon>
        <taxon>Metazoa</taxon>
        <taxon>Ecdysozoa</taxon>
        <taxon>Nematoda</taxon>
        <taxon>Chromadorea</taxon>
        <taxon>Rhabditida</taxon>
        <taxon>Tylenchina</taxon>
        <taxon>Tylenchomorpha</taxon>
        <taxon>Tylenchoidea</taxon>
        <taxon>Meloidogynidae</taxon>
        <taxon>Meloidogyninae</taxon>
        <taxon>Meloidogyne</taxon>
    </lineage>
</organism>
<sequence>MMELMEAKELKEVKDLKELVLKQGSNVLGVQSRLLEIEKNMGKKDNKDELELKMIQLEEKTLLLEKEVKNVSLLEKDFLGERDFS</sequence>
<dbReference type="Proteomes" id="UP001497535">
    <property type="component" value="Unassembled WGS sequence"/>
</dbReference>
<reference evidence="1" key="1">
    <citation type="submission" date="2023-11" db="EMBL/GenBank/DDBJ databases">
        <authorList>
            <person name="Poullet M."/>
        </authorList>
    </citation>
    <scope>NUCLEOTIDE SEQUENCE</scope>
    <source>
        <strain evidence="1">E1834</strain>
    </source>
</reference>
<evidence type="ECO:0000313" key="2">
    <source>
        <dbReference type="Proteomes" id="UP001497535"/>
    </source>
</evidence>
<gene>
    <name evidence="1" type="ORF">MENTE1834_LOCUS22717</name>
</gene>
<keyword evidence="2" id="KW-1185">Reference proteome</keyword>